<dbReference type="InterPro" id="IPR043136">
    <property type="entry name" value="B30.2/SPRY_sf"/>
</dbReference>
<evidence type="ECO:0000313" key="2">
    <source>
        <dbReference type="Proteomes" id="UP000492821"/>
    </source>
</evidence>
<organism evidence="2 3">
    <name type="scientific">Panagrellus redivivus</name>
    <name type="common">Microworm</name>
    <dbReference type="NCBI Taxonomy" id="6233"/>
    <lineage>
        <taxon>Eukaryota</taxon>
        <taxon>Metazoa</taxon>
        <taxon>Ecdysozoa</taxon>
        <taxon>Nematoda</taxon>
        <taxon>Chromadorea</taxon>
        <taxon>Rhabditida</taxon>
        <taxon>Tylenchina</taxon>
        <taxon>Panagrolaimomorpha</taxon>
        <taxon>Panagrolaimoidea</taxon>
        <taxon>Panagrolaimidae</taxon>
        <taxon>Panagrellus</taxon>
    </lineage>
</organism>
<accession>A0A7E4ZSY8</accession>
<evidence type="ECO:0000259" key="1">
    <source>
        <dbReference type="Pfam" id="PF00622"/>
    </source>
</evidence>
<dbReference type="Gene3D" id="2.60.120.920">
    <property type="match status" value="1"/>
</dbReference>
<evidence type="ECO:0000313" key="3">
    <source>
        <dbReference type="WBParaSite" id="Pan_g15346.t1"/>
    </source>
</evidence>
<sequence length="326" mass="37723">MHGRLFIVDQNGEPVIGKCGFSRVKYNKLPECVKVPEDVKKRLHPEYWVWTRDDRNKTYSTFTDACIYDNIVQFHIPMSMGTAAARGTRKLISDTVAYWEIHTQTYGTSMMFGIGQQNAKMRQSIFYDDMLGLDDKSMGINYKGMMQRNGFKDRYMPDLSEEFGKLKVGLLFNGPERTLSLYHNDTYKGVLFSDIDTSVPWYPMVSSTSQNSIFTAVKCFSNAYNHITMPKSLMQCAMEAINKMEATETMEAPKKRRSRIPKSIKIPKVIQQECIDRKKRREYWSQKSLQYCDKETCPCKDEEEDSFSEKFNAYSAFLQSSTVNAL</sequence>
<dbReference type="PANTHER" id="PTHR12245:SF5">
    <property type="entry name" value="SPRY DOMAIN-CONTAINING SOCS BOX PROTEIN 3"/>
    <property type="match status" value="1"/>
</dbReference>
<dbReference type="InterPro" id="IPR003877">
    <property type="entry name" value="SPRY_dom"/>
</dbReference>
<dbReference type="GO" id="GO:0019005">
    <property type="term" value="C:SCF ubiquitin ligase complex"/>
    <property type="evidence" value="ECO:0007669"/>
    <property type="project" value="TreeGrafter"/>
</dbReference>
<dbReference type="PANTHER" id="PTHR12245">
    <property type="entry name" value="SPRY DOMAIN CONTAINING SOCS BOX PROTEIN"/>
    <property type="match status" value="1"/>
</dbReference>
<dbReference type="InterPro" id="IPR013320">
    <property type="entry name" value="ConA-like_dom_sf"/>
</dbReference>
<feature type="domain" description="SPRY" evidence="1">
    <location>
        <begin position="97"/>
        <end position="213"/>
    </location>
</feature>
<proteinExistence type="predicted"/>
<protein>
    <submittedName>
        <fullName evidence="3">SPRY domain-containing protein</fullName>
    </submittedName>
</protein>
<dbReference type="GO" id="GO:0043161">
    <property type="term" value="P:proteasome-mediated ubiquitin-dependent protein catabolic process"/>
    <property type="evidence" value="ECO:0007669"/>
    <property type="project" value="TreeGrafter"/>
</dbReference>
<name>A0A7E4ZSY8_PANRE</name>
<dbReference type="Pfam" id="PF00622">
    <property type="entry name" value="SPRY"/>
    <property type="match status" value="1"/>
</dbReference>
<keyword evidence="2" id="KW-1185">Reference proteome</keyword>
<dbReference type="WBParaSite" id="Pan_g15346.t1">
    <property type="protein sequence ID" value="Pan_g15346.t1"/>
    <property type="gene ID" value="Pan_g15346"/>
</dbReference>
<dbReference type="SUPFAM" id="SSF49899">
    <property type="entry name" value="Concanavalin A-like lectins/glucanases"/>
    <property type="match status" value="1"/>
</dbReference>
<dbReference type="Proteomes" id="UP000492821">
    <property type="component" value="Unassembled WGS sequence"/>
</dbReference>
<reference evidence="2" key="1">
    <citation type="journal article" date="2013" name="Genetics">
        <title>The draft genome and transcriptome of Panagrellus redivivus are shaped by the harsh demands of a free-living lifestyle.</title>
        <authorList>
            <person name="Srinivasan J."/>
            <person name="Dillman A.R."/>
            <person name="Macchietto M.G."/>
            <person name="Heikkinen L."/>
            <person name="Lakso M."/>
            <person name="Fracchia K.M."/>
            <person name="Antoshechkin I."/>
            <person name="Mortazavi A."/>
            <person name="Wong G."/>
            <person name="Sternberg P.W."/>
        </authorList>
    </citation>
    <scope>NUCLEOTIDE SEQUENCE [LARGE SCALE GENOMIC DNA]</scope>
    <source>
        <strain evidence="2">MT8872</strain>
    </source>
</reference>
<dbReference type="InterPro" id="IPR050672">
    <property type="entry name" value="FBXO45-Fsn/SPSB_families"/>
</dbReference>
<dbReference type="AlphaFoldDB" id="A0A7E4ZSY8"/>
<reference evidence="3" key="2">
    <citation type="submission" date="2020-10" db="UniProtKB">
        <authorList>
            <consortium name="WormBaseParasite"/>
        </authorList>
    </citation>
    <scope>IDENTIFICATION</scope>
</reference>